<evidence type="ECO:0000256" key="1">
    <source>
        <dbReference type="SAM" id="MobiDB-lite"/>
    </source>
</evidence>
<dbReference type="RefSeq" id="XP_018928453.1">
    <property type="nucleotide sequence ID" value="XM_019072908.2"/>
</dbReference>
<sequence length="282" mass="31381">MRDFEASVDGAHCLRVLCSHPCCWDTERRCTRGIKHHTPARVRKHSLKNEDFPSLSIVNVSEWAGRGRPVKGRPLDGADTDTEASLNDVSLSKQTQDTQKIKRANLSFPDIMLPSDKPNNLLKLNTVDISPLMGRSELPQCPVVMWIPNPHHEPQWLRQNKSKSPNITIKELVCLPSCQMAKPSIAANQRKKCNGHKRRGKRGINSTQEGAGSPRWVGIDFNPIPKTTPHHLCHSLVFKDSGWGSLDQKLPSLTTPHPNPKSSSVSPALSLSLGSMQCWRGH</sequence>
<proteinExistence type="predicted"/>
<dbReference type="OrthoDB" id="10033658at2759"/>
<dbReference type="Pfam" id="PF15504">
    <property type="entry name" value="DUF4647"/>
    <property type="match status" value="1"/>
</dbReference>
<dbReference type="AlphaFoldDB" id="A0A9Q9V0U0"/>
<evidence type="ECO:0000313" key="2">
    <source>
        <dbReference type="RefSeq" id="XP_018928453.1"/>
    </source>
</evidence>
<dbReference type="InterPro" id="IPR029134">
    <property type="entry name" value="DUF4647"/>
</dbReference>
<feature type="region of interest" description="Disordered" evidence="1">
    <location>
        <begin position="189"/>
        <end position="216"/>
    </location>
</feature>
<dbReference type="Proteomes" id="UP001155660">
    <property type="component" value="Chromosome B8"/>
</dbReference>
<dbReference type="GeneID" id="109055719"/>
<gene>
    <name evidence="2" type="primary">LOC109055719</name>
</gene>
<name>A0A9Q9V0U0_CYPCA</name>
<reference evidence="2" key="1">
    <citation type="submission" date="2025-08" db="UniProtKB">
        <authorList>
            <consortium name="RefSeq"/>
        </authorList>
    </citation>
    <scope>IDENTIFICATION</scope>
    <source>
        <tissue evidence="2">Muscle</tissue>
    </source>
</reference>
<feature type="compositionally biased region" description="Basic residues" evidence="1">
    <location>
        <begin position="189"/>
        <end position="202"/>
    </location>
</feature>
<dbReference type="KEGG" id="ccar:109055719"/>
<protein>
    <submittedName>
        <fullName evidence="2">Uncharacterized protein LOC109055719 isoform X2</fullName>
    </submittedName>
</protein>
<accession>A0A9Q9V0U0</accession>
<feature type="region of interest" description="Disordered" evidence="1">
    <location>
        <begin position="249"/>
        <end position="268"/>
    </location>
</feature>
<organism evidence="2">
    <name type="scientific">Cyprinus carpio</name>
    <name type="common">Common carp</name>
    <dbReference type="NCBI Taxonomy" id="7962"/>
    <lineage>
        <taxon>Eukaryota</taxon>
        <taxon>Metazoa</taxon>
        <taxon>Chordata</taxon>
        <taxon>Craniata</taxon>
        <taxon>Vertebrata</taxon>
        <taxon>Euteleostomi</taxon>
        <taxon>Actinopterygii</taxon>
        <taxon>Neopterygii</taxon>
        <taxon>Teleostei</taxon>
        <taxon>Ostariophysi</taxon>
        <taxon>Cypriniformes</taxon>
        <taxon>Cyprinidae</taxon>
        <taxon>Cyprininae</taxon>
        <taxon>Cyprinus</taxon>
    </lineage>
</organism>